<protein>
    <submittedName>
        <fullName evidence="2">Uncharacterized protein</fullName>
    </submittedName>
</protein>
<name>A0A4V3SCQ7_9HYME</name>
<evidence type="ECO:0000256" key="1">
    <source>
        <dbReference type="SAM" id="MobiDB-lite"/>
    </source>
</evidence>
<dbReference type="Proteomes" id="UP000310200">
    <property type="component" value="Unassembled WGS sequence"/>
</dbReference>
<accession>A0A4V3SCQ7</accession>
<evidence type="ECO:0000313" key="2">
    <source>
        <dbReference type="EMBL" id="TGZ57704.1"/>
    </source>
</evidence>
<feature type="region of interest" description="Disordered" evidence="1">
    <location>
        <begin position="163"/>
        <end position="188"/>
    </location>
</feature>
<comment type="caution">
    <text evidence="2">The sequence shown here is derived from an EMBL/GenBank/DDBJ whole genome shotgun (WGS) entry which is preliminary data.</text>
</comment>
<dbReference type="EMBL" id="QBLH01000131">
    <property type="protein sequence ID" value="TGZ57704.1"/>
    <property type="molecule type" value="Genomic_DNA"/>
</dbReference>
<dbReference type="AlphaFoldDB" id="A0A4V3SCQ7"/>
<proteinExistence type="predicted"/>
<organism evidence="2 3">
    <name type="scientific">Temnothorax longispinosus</name>
    <dbReference type="NCBI Taxonomy" id="300112"/>
    <lineage>
        <taxon>Eukaryota</taxon>
        <taxon>Metazoa</taxon>
        <taxon>Ecdysozoa</taxon>
        <taxon>Arthropoda</taxon>
        <taxon>Hexapoda</taxon>
        <taxon>Insecta</taxon>
        <taxon>Pterygota</taxon>
        <taxon>Neoptera</taxon>
        <taxon>Endopterygota</taxon>
        <taxon>Hymenoptera</taxon>
        <taxon>Apocrita</taxon>
        <taxon>Aculeata</taxon>
        <taxon>Formicoidea</taxon>
        <taxon>Formicidae</taxon>
        <taxon>Myrmicinae</taxon>
        <taxon>Temnothorax</taxon>
    </lineage>
</organism>
<keyword evidence="3" id="KW-1185">Reference proteome</keyword>
<feature type="compositionally biased region" description="Basic and acidic residues" evidence="1">
    <location>
        <begin position="163"/>
        <end position="172"/>
    </location>
</feature>
<evidence type="ECO:0000313" key="3">
    <source>
        <dbReference type="Proteomes" id="UP000310200"/>
    </source>
</evidence>
<gene>
    <name evidence="2" type="ORF">DBV15_08327</name>
</gene>
<sequence length="373" mass="41914">MKYGDCVARISALGFLSPRTFLVSPVITVYPIEAFRGIHGLSVAAFARYRRVLSPSIPTFALGEECRPVTTGNKSISRLSTSLFRESQERKSASRSLDFSRLFPTLSSTLRRGRQAFMRIRKLNDTMRIRLALRSYPRAGLSLSGLMTLRYSNRDRSLETRVAHSNSVRDESTISQDRGNSRARNLGARDNGKLITPAIYHKLELARSPWPTFIRVGQRFEVARRKLMEIDVGARCYDDDIDSHRTPTRPTEPSIARHWGEGEKTRANMLIESNIRGNFRDVAITRHAGITGGYYASITTLRPRKLPGLRWNLLVFMSLGKYMEQPSGGSATLPPLPVRLYWGGAFIDRNPRVRPTASTLALRRAATTGTPTT</sequence>
<reference evidence="2 3" key="1">
    <citation type="journal article" date="2019" name="Philos. Trans. R. Soc. Lond., B, Biol. Sci.">
        <title>Ant behaviour and brain gene expression of defending hosts depend on the ecological success of the intruding social parasite.</title>
        <authorList>
            <person name="Kaur R."/>
            <person name="Stoldt M."/>
            <person name="Jongepier E."/>
            <person name="Feldmeyer B."/>
            <person name="Menzel F."/>
            <person name="Bornberg-Bauer E."/>
            <person name="Foitzik S."/>
        </authorList>
    </citation>
    <scope>NUCLEOTIDE SEQUENCE [LARGE SCALE GENOMIC DNA]</scope>
    <source>
        <tissue evidence="2">Whole body</tissue>
    </source>
</reference>